<dbReference type="CDD" id="cd03143">
    <property type="entry name" value="A4_beta-galactosidase_middle_domain"/>
    <property type="match status" value="1"/>
</dbReference>
<feature type="transmembrane region" description="Helical" evidence="1">
    <location>
        <begin position="56"/>
        <end position="78"/>
    </location>
</feature>
<evidence type="ECO:0000313" key="5">
    <source>
        <dbReference type="Proteomes" id="UP000321532"/>
    </source>
</evidence>
<protein>
    <recommendedName>
        <fullName evidence="6">Aerotolerance regulator N-terminal domain-containing protein</fullName>
    </recommendedName>
</protein>
<name>A0A512B608_9BACT</name>
<feature type="transmembrane region" description="Helical" evidence="1">
    <location>
        <begin position="6"/>
        <end position="24"/>
    </location>
</feature>
<dbReference type="InterPro" id="IPR011933">
    <property type="entry name" value="Double_TM_dom"/>
</dbReference>
<proteinExistence type="predicted"/>
<dbReference type="Gene3D" id="3.40.50.880">
    <property type="match status" value="1"/>
</dbReference>
<evidence type="ECO:0008006" key="6">
    <source>
        <dbReference type="Google" id="ProtNLM"/>
    </source>
</evidence>
<sequence length="675" mass="76075">MNFVAPLFLYALSAIAIPIILHLVELRRAKRVLFTNVSFIKEVKNITSKHRRLKQLLILLARISFIIFLVLVFAQPYLPANSTIDNARDYKIYIDNSLSMQNESKEANRNLLDQAVSHSQRILSNLSASNRINIQDNFRRTNSYTDYTAIKAKNYLADLKLSANTKNFPALLAGFSVGTPKPYNAFIYSDFQRNTFHLNYIADLAQAPNDYYLVHLKGNATYNAFVDSIYLEDEFVRLNANNKIRVRIRNSGTDNVEGSNVKFFIGEQQVSALSVSIPAKQTKTVDLVYRLTDTALKPCRIVLQDYPIDFDNTYYFTLQASAQINVVDVAENRNAPTTRVFTNEPLFKYQVVSPQQFNYTLLKETDLVILNAVTQLTPAFAENLEEYVRGGGNVAFIPANTGNANSYATFFQRLGLNNIRYQPIAGTTAPVPVELAALDVNNPFFTNIFEANATKMKMPGAAPVLSWNRSSADILKYRNGGNFLSEFRKGTGKVYLFSTPLQEEFTDFPNHAIFVPIMYKMAMQSYKQKQEVAYTLGGAVIQYPVSNNNSKEVIKLVRDSLAFIPEQQVKDGVANLVVPDDLNEAGFYKLQVGNTDLTTVALNYNKKESELDTYSLTDLKNMVGDAKNIKVLDASDEIGIKNLVAQDNLGTQLWKYCLILCLIFALTEILLIRFM</sequence>
<dbReference type="RefSeq" id="WP_146905471.1">
    <property type="nucleotide sequence ID" value="NZ_BJYS01000060.1"/>
</dbReference>
<keyword evidence="1" id="KW-1133">Transmembrane helix</keyword>
<dbReference type="SUPFAM" id="SSF52317">
    <property type="entry name" value="Class I glutamine amidotransferase-like"/>
    <property type="match status" value="1"/>
</dbReference>
<feature type="transmembrane region" description="Helical" evidence="1">
    <location>
        <begin position="653"/>
        <end position="672"/>
    </location>
</feature>
<feature type="domain" description="CARDB" evidence="3">
    <location>
        <begin position="238"/>
        <end position="292"/>
    </location>
</feature>
<dbReference type="PANTHER" id="PTHR37464:SF1">
    <property type="entry name" value="BLL2463 PROTEIN"/>
    <property type="match status" value="1"/>
</dbReference>
<dbReference type="OrthoDB" id="9810200at2"/>
<gene>
    <name evidence="4" type="ORF">AAE02nite_50540</name>
</gene>
<comment type="caution">
    <text evidence="4">The sequence shown here is derived from an EMBL/GenBank/DDBJ whole genome shotgun (WGS) entry which is preliminary data.</text>
</comment>
<evidence type="ECO:0000259" key="3">
    <source>
        <dbReference type="Pfam" id="PF07705"/>
    </source>
</evidence>
<dbReference type="InterPro" id="IPR024163">
    <property type="entry name" value="Aerotolerance_reg_N"/>
</dbReference>
<dbReference type="Gene3D" id="2.60.40.10">
    <property type="entry name" value="Immunoglobulins"/>
    <property type="match status" value="1"/>
</dbReference>
<accession>A0A512B608</accession>
<dbReference type="PANTHER" id="PTHR37464">
    <property type="entry name" value="BLL2463 PROTEIN"/>
    <property type="match status" value="1"/>
</dbReference>
<keyword evidence="1" id="KW-0472">Membrane</keyword>
<dbReference type="NCBIfam" id="TIGR02226">
    <property type="entry name" value="two_anch"/>
    <property type="match status" value="1"/>
</dbReference>
<evidence type="ECO:0000256" key="1">
    <source>
        <dbReference type="SAM" id="Phobius"/>
    </source>
</evidence>
<dbReference type="Proteomes" id="UP000321532">
    <property type="component" value="Unassembled WGS sequence"/>
</dbReference>
<dbReference type="EMBL" id="BJYS01000060">
    <property type="protein sequence ID" value="GEO07390.1"/>
    <property type="molecule type" value="Genomic_DNA"/>
</dbReference>
<dbReference type="Pfam" id="PF07705">
    <property type="entry name" value="CARDB"/>
    <property type="match status" value="1"/>
</dbReference>
<dbReference type="InterPro" id="IPR029062">
    <property type="entry name" value="Class_I_gatase-like"/>
</dbReference>
<keyword evidence="1" id="KW-0812">Transmembrane</keyword>
<dbReference type="AlphaFoldDB" id="A0A512B608"/>
<dbReference type="InterPro" id="IPR013783">
    <property type="entry name" value="Ig-like_fold"/>
</dbReference>
<reference evidence="4 5" key="1">
    <citation type="submission" date="2019-07" db="EMBL/GenBank/DDBJ databases">
        <title>Whole genome shotgun sequence of Adhaeribacter aerolatus NBRC 106133.</title>
        <authorList>
            <person name="Hosoyama A."/>
            <person name="Uohara A."/>
            <person name="Ohji S."/>
            <person name="Ichikawa N."/>
        </authorList>
    </citation>
    <scope>NUCLEOTIDE SEQUENCE [LARGE SCALE GENOMIC DNA]</scope>
    <source>
        <strain evidence="4 5">NBRC 106133</strain>
    </source>
</reference>
<keyword evidence="5" id="KW-1185">Reference proteome</keyword>
<organism evidence="4 5">
    <name type="scientific">Adhaeribacter aerolatus</name>
    <dbReference type="NCBI Taxonomy" id="670289"/>
    <lineage>
        <taxon>Bacteria</taxon>
        <taxon>Pseudomonadati</taxon>
        <taxon>Bacteroidota</taxon>
        <taxon>Cytophagia</taxon>
        <taxon>Cytophagales</taxon>
        <taxon>Hymenobacteraceae</taxon>
        <taxon>Adhaeribacter</taxon>
    </lineage>
</organism>
<dbReference type="Pfam" id="PF07584">
    <property type="entry name" value="BatA"/>
    <property type="match status" value="1"/>
</dbReference>
<evidence type="ECO:0000313" key="4">
    <source>
        <dbReference type="EMBL" id="GEO07390.1"/>
    </source>
</evidence>
<feature type="domain" description="Aerotolerance regulator N-terminal" evidence="2">
    <location>
        <begin position="1"/>
        <end position="76"/>
    </location>
</feature>
<dbReference type="InterPro" id="IPR011635">
    <property type="entry name" value="CARDB"/>
</dbReference>
<evidence type="ECO:0000259" key="2">
    <source>
        <dbReference type="Pfam" id="PF07584"/>
    </source>
</evidence>